<evidence type="ECO:0000256" key="2">
    <source>
        <dbReference type="ARBA" id="ARBA00012224"/>
    </source>
</evidence>
<evidence type="ECO:0000313" key="7">
    <source>
        <dbReference type="EMBL" id="MEU8134664.1"/>
    </source>
</evidence>
<sequence>MHDDVDISALRRRRTVKWRAVEDDVLAAWVAEMDFAVAAPIREALLDAVGREDFGYPDDDAGTGLPEAFAAFAARMWGWHVDPSRVGLVPDVVRGIELALEAFSPSGTGVVVPVPAYPPFFEIVERSGRPLVPVPLTTAEVPGDRPILDIDAIGRALAGGARTVLLCNPYNPVGRVFTRPELLELAGIVDFHGARVISDEIHAPLVMPGETHIPYASIHPSAAAHSVTVTSASKAWNLAGLKCAQVVLGDAGTAATWWALPFIARSGVTTLGIAAQIAAYDHGGPWLADTISYLDANRRALADAVATRMPQLTHRMPEGTYLAWLDCRALGLADPASFFLEKGRVALYDGRRFGDVGEGFVRLNIATSRGILDEITGRMAGALDAATRR</sequence>
<evidence type="ECO:0000313" key="8">
    <source>
        <dbReference type="Proteomes" id="UP001551482"/>
    </source>
</evidence>
<dbReference type="InterPro" id="IPR015422">
    <property type="entry name" value="PyrdxlP-dep_Trfase_small"/>
</dbReference>
<dbReference type="Pfam" id="PF00155">
    <property type="entry name" value="Aminotran_1_2"/>
    <property type="match status" value="1"/>
</dbReference>
<dbReference type="InterPro" id="IPR004839">
    <property type="entry name" value="Aminotransferase_I/II_large"/>
</dbReference>
<name>A0ABV3DHL6_9ACTN</name>
<evidence type="ECO:0000256" key="5">
    <source>
        <dbReference type="ARBA" id="ARBA00037974"/>
    </source>
</evidence>
<dbReference type="GO" id="GO:0008483">
    <property type="term" value="F:transaminase activity"/>
    <property type="evidence" value="ECO:0007669"/>
    <property type="project" value="UniProtKB-KW"/>
</dbReference>
<evidence type="ECO:0000256" key="4">
    <source>
        <dbReference type="ARBA" id="ARBA00023239"/>
    </source>
</evidence>
<dbReference type="SUPFAM" id="SSF53383">
    <property type="entry name" value="PLP-dependent transferases"/>
    <property type="match status" value="1"/>
</dbReference>
<gene>
    <name evidence="7" type="ORF">AB0C36_14255</name>
</gene>
<dbReference type="Gene3D" id="3.90.1150.10">
    <property type="entry name" value="Aspartate Aminotransferase, domain 1"/>
    <property type="match status" value="1"/>
</dbReference>
<dbReference type="PANTHER" id="PTHR43525">
    <property type="entry name" value="PROTEIN MALY"/>
    <property type="match status" value="1"/>
</dbReference>
<comment type="caution">
    <text evidence="7">The sequence shown here is derived from an EMBL/GenBank/DDBJ whole genome shotgun (WGS) entry which is preliminary data.</text>
</comment>
<keyword evidence="4" id="KW-0456">Lyase</keyword>
<dbReference type="CDD" id="cd00609">
    <property type="entry name" value="AAT_like"/>
    <property type="match status" value="1"/>
</dbReference>
<evidence type="ECO:0000256" key="3">
    <source>
        <dbReference type="ARBA" id="ARBA00022898"/>
    </source>
</evidence>
<proteinExistence type="inferred from homology"/>
<comment type="similarity">
    <text evidence="5">Belongs to the class-II pyridoxal-phosphate-dependent aminotransferase family. MalY/PatB cystathionine beta-lyase subfamily.</text>
</comment>
<evidence type="ECO:0000259" key="6">
    <source>
        <dbReference type="Pfam" id="PF00155"/>
    </source>
</evidence>
<dbReference type="PANTHER" id="PTHR43525:SF2">
    <property type="entry name" value="CYSTATHIONINE BETA-LYASE-RELATED"/>
    <property type="match status" value="1"/>
</dbReference>
<organism evidence="7 8">
    <name type="scientific">Streptodolium elevatio</name>
    <dbReference type="NCBI Taxonomy" id="3157996"/>
    <lineage>
        <taxon>Bacteria</taxon>
        <taxon>Bacillati</taxon>
        <taxon>Actinomycetota</taxon>
        <taxon>Actinomycetes</taxon>
        <taxon>Kitasatosporales</taxon>
        <taxon>Streptomycetaceae</taxon>
        <taxon>Streptodolium</taxon>
    </lineage>
</organism>
<protein>
    <recommendedName>
        <fullName evidence="2">cysteine-S-conjugate beta-lyase</fullName>
        <ecNumber evidence="2">4.4.1.13</ecNumber>
    </recommendedName>
</protein>
<dbReference type="EC" id="4.4.1.13" evidence="2"/>
<feature type="domain" description="Aminotransferase class I/classII large" evidence="6">
    <location>
        <begin position="40"/>
        <end position="369"/>
    </location>
</feature>
<keyword evidence="8" id="KW-1185">Reference proteome</keyword>
<keyword evidence="7" id="KW-0032">Aminotransferase</keyword>
<keyword evidence="3" id="KW-0663">Pyridoxal phosphate</keyword>
<dbReference type="RefSeq" id="WP_358353518.1">
    <property type="nucleotide sequence ID" value="NZ_JBEZFP010000030.1"/>
</dbReference>
<dbReference type="Gene3D" id="3.40.640.10">
    <property type="entry name" value="Type I PLP-dependent aspartate aminotransferase-like (Major domain)"/>
    <property type="match status" value="1"/>
</dbReference>
<reference evidence="7 8" key="1">
    <citation type="submission" date="2024-06" db="EMBL/GenBank/DDBJ databases">
        <title>The Natural Products Discovery Center: Release of the First 8490 Sequenced Strains for Exploring Actinobacteria Biosynthetic Diversity.</title>
        <authorList>
            <person name="Kalkreuter E."/>
            <person name="Kautsar S.A."/>
            <person name="Yang D."/>
            <person name="Bader C.D."/>
            <person name="Teijaro C.N."/>
            <person name="Fluegel L."/>
            <person name="Davis C.M."/>
            <person name="Simpson J.R."/>
            <person name="Lauterbach L."/>
            <person name="Steele A.D."/>
            <person name="Gui C."/>
            <person name="Meng S."/>
            <person name="Li G."/>
            <person name="Viehrig K."/>
            <person name="Ye F."/>
            <person name="Su P."/>
            <person name="Kiefer A.F."/>
            <person name="Nichols A."/>
            <person name="Cepeda A.J."/>
            <person name="Yan W."/>
            <person name="Fan B."/>
            <person name="Jiang Y."/>
            <person name="Adhikari A."/>
            <person name="Zheng C.-J."/>
            <person name="Schuster L."/>
            <person name="Cowan T.M."/>
            <person name="Smanski M.J."/>
            <person name="Chevrette M.G."/>
            <person name="De Carvalho L.P.S."/>
            <person name="Shen B."/>
        </authorList>
    </citation>
    <scope>NUCLEOTIDE SEQUENCE [LARGE SCALE GENOMIC DNA]</scope>
    <source>
        <strain evidence="7 8">NPDC048946</strain>
    </source>
</reference>
<evidence type="ECO:0000256" key="1">
    <source>
        <dbReference type="ARBA" id="ARBA00001933"/>
    </source>
</evidence>
<keyword evidence="7" id="KW-0808">Transferase</keyword>
<dbReference type="Proteomes" id="UP001551482">
    <property type="component" value="Unassembled WGS sequence"/>
</dbReference>
<accession>A0ABV3DHL6</accession>
<dbReference type="EMBL" id="JBEZFP010000030">
    <property type="protein sequence ID" value="MEU8134664.1"/>
    <property type="molecule type" value="Genomic_DNA"/>
</dbReference>
<dbReference type="InterPro" id="IPR015424">
    <property type="entry name" value="PyrdxlP-dep_Trfase"/>
</dbReference>
<dbReference type="InterPro" id="IPR015421">
    <property type="entry name" value="PyrdxlP-dep_Trfase_major"/>
</dbReference>
<comment type="cofactor">
    <cofactor evidence="1">
        <name>pyridoxal 5'-phosphate</name>
        <dbReference type="ChEBI" id="CHEBI:597326"/>
    </cofactor>
</comment>
<dbReference type="InterPro" id="IPR051798">
    <property type="entry name" value="Class-II_PLP-Dep_Aminotrans"/>
</dbReference>